<protein>
    <submittedName>
        <fullName evidence="1">Uncharacterized protein</fullName>
    </submittedName>
</protein>
<proteinExistence type="predicted"/>
<reference evidence="1" key="1">
    <citation type="journal article" date="2015" name="Nature">
        <title>Complex archaea that bridge the gap between prokaryotes and eukaryotes.</title>
        <authorList>
            <person name="Spang A."/>
            <person name="Saw J.H."/>
            <person name="Jorgensen S.L."/>
            <person name="Zaremba-Niedzwiedzka K."/>
            <person name="Martijn J."/>
            <person name="Lind A.E."/>
            <person name="van Eijk R."/>
            <person name="Schleper C."/>
            <person name="Guy L."/>
            <person name="Ettema T.J."/>
        </authorList>
    </citation>
    <scope>NUCLEOTIDE SEQUENCE</scope>
</reference>
<sequence length="63" mass="7554">MSNLPDWPGASEVYSKAYKVLEKRVFDRYDRDELIEALNKGDEEKIKGLMLLFREYYPKCFED</sequence>
<comment type="caution">
    <text evidence="1">The sequence shown here is derived from an EMBL/GenBank/DDBJ whole genome shotgun (WGS) entry which is preliminary data.</text>
</comment>
<gene>
    <name evidence="1" type="ORF">LCGC14_0458370</name>
</gene>
<name>A0A0F9VPG8_9ZZZZ</name>
<organism evidence="1">
    <name type="scientific">marine sediment metagenome</name>
    <dbReference type="NCBI Taxonomy" id="412755"/>
    <lineage>
        <taxon>unclassified sequences</taxon>
        <taxon>metagenomes</taxon>
        <taxon>ecological metagenomes</taxon>
    </lineage>
</organism>
<dbReference type="EMBL" id="LAZR01000467">
    <property type="protein sequence ID" value="KKN67693.1"/>
    <property type="molecule type" value="Genomic_DNA"/>
</dbReference>
<evidence type="ECO:0000313" key="1">
    <source>
        <dbReference type="EMBL" id="KKN67693.1"/>
    </source>
</evidence>
<dbReference type="AlphaFoldDB" id="A0A0F9VPG8"/>
<accession>A0A0F9VPG8</accession>